<dbReference type="Gene3D" id="1.25.40.10">
    <property type="entry name" value="Tetratricopeptide repeat domain"/>
    <property type="match status" value="1"/>
</dbReference>
<accession>A0A6A5UR42</accession>
<gene>
    <name evidence="1" type="ORF">BU23DRAFT_427965</name>
</gene>
<dbReference type="PANTHER" id="PTHR46082">
    <property type="entry name" value="ATP/GTP-BINDING PROTEIN-RELATED"/>
    <property type="match status" value="1"/>
</dbReference>
<feature type="non-terminal residue" evidence="1">
    <location>
        <position position="94"/>
    </location>
</feature>
<name>A0A6A5UR42_9PLEO</name>
<keyword evidence="2" id="KW-1185">Reference proteome</keyword>
<dbReference type="OrthoDB" id="5986190at2759"/>
<dbReference type="InterPro" id="IPR011990">
    <property type="entry name" value="TPR-like_helical_dom_sf"/>
</dbReference>
<dbReference type="Pfam" id="PF13424">
    <property type="entry name" value="TPR_12"/>
    <property type="match status" value="1"/>
</dbReference>
<dbReference type="SUPFAM" id="SSF48452">
    <property type="entry name" value="TPR-like"/>
    <property type="match status" value="1"/>
</dbReference>
<dbReference type="InterPro" id="IPR053137">
    <property type="entry name" value="NLR-like"/>
</dbReference>
<organism evidence="1 2">
    <name type="scientific">Bimuria novae-zelandiae CBS 107.79</name>
    <dbReference type="NCBI Taxonomy" id="1447943"/>
    <lineage>
        <taxon>Eukaryota</taxon>
        <taxon>Fungi</taxon>
        <taxon>Dikarya</taxon>
        <taxon>Ascomycota</taxon>
        <taxon>Pezizomycotina</taxon>
        <taxon>Dothideomycetes</taxon>
        <taxon>Pleosporomycetidae</taxon>
        <taxon>Pleosporales</taxon>
        <taxon>Massarineae</taxon>
        <taxon>Didymosphaeriaceae</taxon>
        <taxon>Bimuria</taxon>
    </lineage>
</organism>
<proteinExistence type="predicted"/>
<sequence>MANLASTYSDQGRWPEAEALFVQVVETCKTKLGADHPDTLTTMHNLAFTLEGRRLTDKAIPLMEDCFKRWAATLGPQHPNTISSREALAAWRLE</sequence>
<dbReference type="PANTHER" id="PTHR46082:SF11">
    <property type="entry name" value="AAA+ ATPASE DOMAIN-CONTAINING PROTEIN-RELATED"/>
    <property type="match status" value="1"/>
</dbReference>
<evidence type="ECO:0000313" key="2">
    <source>
        <dbReference type="Proteomes" id="UP000800036"/>
    </source>
</evidence>
<evidence type="ECO:0008006" key="3">
    <source>
        <dbReference type="Google" id="ProtNLM"/>
    </source>
</evidence>
<evidence type="ECO:0000313" key="1">
    <source>
        <dbReference type="EMBL" id="KAF1967114.1"/>
    </source>
</evidence>
<protein>
    <recommendedName>
        <fullName evidence="3">Kinesin light chain</fullName>
    </recommendedName>
</protein>
<dbReference type="Proteomes" id="UP000800036">
    <property type="component" value="Unassembled WGS sequence"/>
</dbReference>
<dbReference type="AlphaFoldDB" id="A0A6A5UR42"/>
<dbReference type="EMBL" id="ML976737">
    <property type="protein sequence ID" value="KAF1967114.1"/>
    <property type="molecule type" value="Genomic_DNA"/>
</dbReference>
<reference evidence="1" key="1">
    <citation type="journal article" date="2020" name="Stud. Mycol.">
        <title>101 Dothideomycetes genomes: a test case for predicting lifestyles and emergence of pathogens.</title>
        <authorList>
            <person name="Haridas S."/>
            <person name="Albert R."/>
            <person name="Binder M."/>
            <person name="Bloem J."/>
            <person name="Labutti K."/>
            <person name="Salamov A."/>
            <person name="Andreopoulos B."/>
            <person name="Baker S."/>
            <person name="Barry K."/>
            <person name="Bills G."/>
            <person name="Bluhm B."/>
            <person name="Cannon C."/>
            <person name="Castanera R."/>
            <person name="Culley D."/>
            <person name="Daum C."/>
            <person name="Ezra D."/>
            <person name="Gonzalez J."/>
            <person name="Henrissat B."/>
            <person name="Kuo A."/>
            <person name="Liang C."/>
            <person name="Lipzen A."/>
            <person name="Lutzoni F."/>
            <person name="Magnuson J."/>
            <person name="Mondo S."/>
            <person name="Nolan M."/>
            <person name="Ohm R."/>
            <person name="Pangilinan J."/>
            <person name="Park H.-J."/>
            <person name="Ramirez L."/>
            <person name="Alfaro M."/>
            <person name="Sun H."/>
            <person name="Tritt A."/>
            <person name="Yoshinaga Y."/>
            <person name="Zwiers L.-H."/>
            <person name="Turgeon B."/>
            <person name="Goodwin S."/>
            <person name="Spatafora J."/>
            <person name="Crous P."/>
            <person name="Grigoriev I."/>
        </authorList>
    </citation>
    <scope>NUCLEOTIDE SEQUENCE</scope>
    <source>
        <strain evidence="1">CBS 107.79</strain>
    </source>
</reference>